<comment type="caution">
    <text evidence="1">The sequence shown here is derived from an EMBL/GenBank/DDBJ whole genome shotgun (WGS) entry which is preliminary data.</text>
</comment>
<protein>
    <submittedName>
        <fullName evidence="1">Uncharacterized protein</fullName>
    </submittedName>
</protein>
<gene>
    <name evidence="1" type="ORF">Zm00014a_023212</name>
</gene>
<reference evidence="1 2" key="1">
    <citation type="journal article" date="2018" name="Nat. Genet.">
        <title>Extensive intraspecific gene order and gene structural variations between Mo17 and other maize genomes.</title>
        <authorList>
            <person name="Sun S."/>
            <person name="Zhou Y."/>
            <person name="Chen J."/>
            <person name="Shi J."/>
            <person name="Zhao H."/>
            <person name="Zhao H."/>
            <person name="Song W."/>
            <person name="Zhang M."/>
            <person name="Cui Y."/>
            <person name="Dong X."/>
            <person name="Liu H."/>
            <person name="Ma X."/>
            <person name="Jiao Y."/>
            <person name="Wang B."/>
            <person name="Wei X."/>
            <person name="Stein J.C."/>
            <person name="Glaubitz J.C."/>
            <person name="Lu F."/>
            <person name="Yu G."/>
            <person name="Liang C."/>
            <person name="Fengler K."/>
            <person name="Li B."/>
            <person name="Rafalski A."/>
            <person name="Schnable P.S."/>
            <person name="Ware D.H."/>
            <person name="Buckler E.S."/>
            <person name="Lai J."/>
        </authorList>
    </citation>
    <scope>NUCLEOTIDE SEQUENCE [LARGE SCALE GENOMIC DNA]</scope>
    <source>
        <strain evidence="2">cv. Missouri 17</strain>
        <tissue evidence="1">Seedling</tissue>
    </source>
</reference>
<dbReference type="EMBL" id="NCVQ01000006">
    <property type="protein sequence ID" value="PWZ20349.1"/>
    <property type="molecule type" value="Genomic_DNA"/>
</dbReference>
<accession>A0A3L6EH23</accession>
<proteinExistence type="predicted"/>
<evidence type="ECO:0000313" key="1">
    <source>
        <dbReference type="EMBL" id="PWZ20349.1"/>
    </source>
</evidence>
<evidence type="ECO:0000313" key="2">
    <source>
        <dbReference type="Proteomes" id="UP000251960"/>
    </source>
</evidence>
<dbReference type="AlphaFoldDB" id="A0A3L6EH23"/>
<organism evidence="1 2">
    <name type="scientific">Zea mays</name>
    <name type="common">Maize</name>
    <dbReference type="NCBI Taxonomy" id="4577"/>
    <lineage>
        <taxon>Eukaryota</taxon>
        <taxon>Viridiplantae</taxon>
        <taxon>Streptophyta</taxon>
        <taxon>Embryophyta</taxon>
        <taxon>Tracheophyta</taxon>
        <taxon>Spermatophyta</taxon>
        <taxon>Magnoliopsida</taxon>
        <taxon>Liliopsida</taxon>
        <taxon>Poales</taxon>
        <taxon>Poaceae</taxon>
        <taxon>PACMAD clade</taxon>
        <taxon>Panicoideae</taxon>
        <taxon>Andropogonodae</taxon>
        <taxon>Andropogoneae</taxon>
        <taxon>Tripsacinae</taxon>
        <taxon>Zea</taxon>
    </lineage>
</organism>
<sequence length="66" mass="7574">MKGNLSNQESSYLCSANMLNQSKYYSCPNGNSIQQLNKKRMLGRNLFRPCLAQLVLVEKAAYLRSW</sequence>
<name>A0A3L6EH23_MAIZE</name>
<dbReference type="Proteomes" id="UP000251960">
    <property type="component" value="Chromosome 5"/>
</dbReference>